<proteinExistence type="predicted"/>
<dbReference type="EMBL" id="CACRUT010000005">
    <property type="protein sequence ID" value="VYT71403.1"/>
    <property type="molecule type" value="Genomic_DNA"/>
</dbReference>
<reference evidence="1" key="1">
    <citation type="submission" date="2019-11" db="EMBL/GenBank/DDBJ databases">
        <authorList>
            <person name="Feng L."/>
        </authorList>
    </citation>
    <scope>NUCLEOTIDE SEQUENCE</scope>
    <source>
        <strain evidence="1">PclaraLFYP37</strain>
    </source>
</reference>
<evidence type="ECO:0000313" key="1">
    <source>
        <dbReference type="EMBL" id="VYT71403.1"/>
    </source>
</evidence>
<name>A0A6N2YYJ4_9BACT</name>
<organism evidence="1">
    <name type="scientific">Paraprevotella clara</name>
    <dbReference type="NCBI Taxonomy" id="454154"/>
    <lineage>
        <taxon>Bacteria</taxon>
        <taxon>Pseudomonadati</taxon>
        <taxon>Bacteroidota</taxon>
        <taxon>Bacteroidia</taxon>
        <taxon>Bacteroidales</taxon>
        <taxon>Prevotellaceae</taxon>
        <taxon>Paraprevotella</taxon>
    </lineage>
</organism>
<accession>A0A6N2YYJ4</accession>
<gene>
    <name evidence="1" type="ORF">PCLFYP37_00935</name>
</gene>
<dbReference type="AlphaFoldDB" id="A0A6N2YYJ4"/>
<protein>
    <submittedName>
        <fullName evidence="1">Uncharacterized protein</fullName>
    </submittedName>
</protein>
<sequence length="33" mass="4072">MPQFEQAGFLTYSRIKNLPDLVMDLRQWYESFF</sequence>